<feature type="region of interest" description="Disordered" evidence="2">
    <location>
        <begin position="504"/>
        <end position="560"/>
    </location>
</feature>
<feature type="region of interest" description="Disordered" evidence="2">
    <location>
        <begin position="1022"/>
        <end position="1042"/>
    </location>
</feature>
<feature type="region of interest" description="Disordered" evidence="2">
    <location>
        <begin position="362"/>
        <end position="388"/>
    </location>
</feature>
<feature type="coiled-coil region" evidence="1">
    <location>
        <begin position="926"/>
        <end position="986"/>
    </location>
</feature>
<feature type="region of interest" description="Disordered" evidence="2">
    <location>
        <begin position="1065"/>
        <end position="1091"/>
    </location>
</feature>
<feature type="region of interest" description="Disordered" evidence="2">
    <location>
        <begin position="47"/>
        <end position="152"/>
    </location>
</feature>
<dbReference type="GO" id="GO:0005813">
    <property type="term" value="C:centrosome"/>
    <property type="evidence" value="ECO:0007669"/>
    <property type="project" value="TreeGrafter"/>
</dbReference>
<proteinExistence type="predicted"/>
<sequence length="1167" mass="131696">MILKGLLAIMSDSEDTDSLLSIASPAGLTNFLGLTVEQMSTHINSLTSCQPEESKNGTEESKVPSQSRDAILSQLAEWSDSDNDANEDAKSDTGSEASTASTNSITLLMAPDSKDETTKDDVEVIDTATAPSAPDSFSFQEEGDFPDISNGIPETSTRILEFKYDKYKAPNYGVRISPGFGAQGLDFLRPSPNSGWRYLPGWEHEPQLVQRAPNFRTPGGYKPPENPRPPRDLSDAEIQEETRRMYAFPDDEDNEEGTKSSETIPKENTDSASKVTESNEIKSGLKGEGDSRAKSEIEDQIIPNPSLPESLNVDSKIDDESSLTGGKFVKRKLFAAGDNPGSIPDLGFGLRDFDKLEVKEQPVVPSHAWTSGSSGQENKKKNRRDKPNVSFAQFRDENDLEISPIKAAYLEKNAMSADISRCLPRYRPSGNRNNVVKSPSKKVNLLELDLLWRDIRCTKERMEQDIEKSSARLKALSIDPLNVDQHLSERTGQLPGPKQFISQQQVNTPETTLTQESEPPSSTSTSQTNKEKKVSKSILKSKHSRTKNHDSSKATDVSFDFSGATDDFPSSMSGVDSTLLPTDLDTIELSSILSAAHLKASEFEEILEKIDEFSDETFEEIGNADEEIETILTKLEVSDWAKSGANEYMQKFHEEKFKREHCEREIASLQKSLLKLQEDAAVREKMSNKKDVILVKMSKAWSEVTKQWQAHELQSKDILDKLQKNQKVLTETLCVSKQRIEDYEKELASAVELAATFKSKLENLETARCDQVGKLESENDVLKERFSGLESTLQSIKVEKNAAVRALSESQKQLDERIVVHEEMQGKLSGLEVESQERQKELQKIAEQKQVLEEHLQSVSVQKDTLENELVNLTDQLRIECEEKERLKLNQHLEIERNLKEESERLHSYYNLKLQEAIQLQSTKMIATEAQILENHQRQLMGLEKDMMRRIRECKNRCLSETNKMKNKYESEIKTLREDVAQKQQFISTISHQLQSYVRSDRHHDTEKVRTGQVFMEGSKLNMKPNQRNKSDLSLASSTDSTADSNIEFRVHSNSRLKKADGRHVLSDEGNSSVDNFHPSKLSRYNTSTPNSVLEVSPKLKVIKGWRELPNIQHLLNPDEQPGNTHVLTENTKLHKLFPTSSESLLCTDACEQRREHEFQKSTQSNY</sequence>
<dbReference type="AlphaFoldDB" id="A0A8J2L901"/>
<keyword evidence="1" id="KW-0175">Coiled coil</keyword>
<dbReference type="InterPro" id="IPR038923">
    <property type="entry name" value="Centrobin"/>
</dbReference>
<feature type="compositionally biased region" description="Basic residues" evidence="2">
    <location>
        <begin position="535"/>
        <end position="546"/>
    </location>
</feature>
<gene>
    <name evidence="3" type="ORF">AFUS01_LOCUS28563</name>
</gene>
<protein>
    <submittedName>
        <fullName evidence="3">Uncharacterized protein</fullName>
    </submittedName>
</protein>
<name>A0A8J2L901_9HEXA</name>
<dbReference type="PANTHER" id="PTHR34439">
    <property type="entry name" value="CENTROBIN"/>
    <property type="match status" value="1"/>
</dbReference>
<dbReference type="OrthoDB" id="8190486at2759"/>
<organism evidence="3 4">
    <name type="scientific">Allacma fusca</name>
    <dbReference type="NCBI Taxonomy" id="39272"/>
    <lineage>
        <taxon>Eukaryota</taxon>
        <taxon>Metazoa</taxon>
        <taxon>Ecdysozoa</taxon>
        <taxon>Arthropoda</taxon>
        <taxon>Hexapoda</taxon>
        <taxon>Collembola</taxon>
        <taxon>Symphypleona</taxon>
        <taxon>Sminthuridae</taxon>
        <taxon>Allacma</taxon>
    </lineage>
</organism>
<reference evidence="3" key="1">
    <citation type="submission" date="2021-06" db="EMBL/GenBank/DDBJ databases">
        <authorList>
            <person name="Hodson N. C."/>
            <person name="Mongue J. A."/>
            <person name="Jaron S. K."/>
        </authorList>
    </citation>
    <scope>NUCLEOTIDE SEQUENCE</scope>
</reference>
<keyword evidence="4" id="KW-1185">Reference proteome</keyword>
<feature type="compositionally biased region" description="Basic and acidic residues" evidence="2">
    <location>
        <begin position="112"/>
        <end position="122"/>
    </location>
</feature>
<evidence type="ECO:0000313" key="4">
    <source>
        <dbReference type="Proteomes" id="UP000708208"/>
    </source>
</evidence>
<feature type="compositionally biased region" description="Basic and acidic residues" evidence="2">
    <location>
        <begin position="277"/>
        <end position="297"/>
    </location>
</feature>
<dbReference type="Proteomes" id="UP000708208">
    <property type="component" value="Unassembled WGS sequence"/>
</dbReference>
<accession>A0A8J2L901</accession>
<feature type="compositionally biased region" description="Low complexity" evidence="2">
    <location>
        <begin position="508"/>
        <end position="528"/>
    </location>
</feature>
<feature type="compositionally biased region" description="Basic and acidic residues" evidence="2">
    <location>
        <begin position="228"/>
        <end position="244"/>
    </location>
</feature>
<evidence type="ECO:0000256" key="1">
    <source>
        <dbReference type="SAM" id="Coils"/>
    </source>
</evidence>
<feature type="compositionally biased region" description="Polar residues" evidence="2">
    <location>
        <begin position="94"/>
        <end position="106"/>
    </location>
</feature>
<dbReference type="PANTHER" id="PTHR34439:SF1">
    <property type="entry name" value="CENTROBIN"/>
    <property type="match status" value="1"/>
</dbReference>
<dbReference type="GO" id="GO:1902017">
    <property type="term" value="P:regulation of cilium assembly"/>
    <property type="evidence" value="ECO:0007669"/>
    <property type="project" value="InterPro"/>
</dbReference>
<dbReference type="GO" id="GO:0005814">
    <property type="term" value="C:centriole"/>
    <property type="evidence" value="ECO:0007669"/>
    <property type="project" value="TreeGrafter"/>
</dbReference>
<evidence type="ECO:0000313" key="3">
    <source>
        <dbReference type="EMBL" id="CAG7818029.1"/>
    </source>
</evidence>
<feature type="compositionally biased region" description="Basic and acidic residues" evidence="2">
    <location>
        <begin position="52"/>
        <end position="62"/>
    </location>
</feature>
<feature type="compositionally biased region" description="Basic and acidic residues" evidence="2">
    <location>
        <begin position="256"/>
        <end position="269"/>
    </location>
</feature>
<dbReference type="EMBL" id="CAJVCH010409700">
    <property type="protein sequence ID" value="CAG7818029.1"/>
    <property type="molecule type" value="Genomic_DNA"/>
</dbReference>
<feature type="coiled-coil region" evidence="1">
    <location>
        <begin position="828"/>
        <end position="890"/>
    </location>
</feature>
<dbReference type="GO" id="GO:1902410">
    <property type="term" value="P:mitotic cytokinetic process"/>
    <property type="evidence" value="ECO:0007669"/>
    <property type="project" value="TreeGrafter"/>
</dbReference>
<feature type="region of interest" description="Disordered" evidence="2">
    <location>
        <begin position="209"/>
        <end position="322"/>
    </location>
</feature>
<feature type="compositionally biased region" description="Low complexity" evidence="2">
    <location>
        <begin position="1032"/>
        <end position="1042"/>
    </location>
</feature>
<dbReference type="GO" id="GO:0051299">
    <property type="term" value="P:centrosome separation"/>
    <property type="evidence" value="ECO:0007669"/>
    <property type="project" value="TreeGrafter"/>
</dbReference>
<comment type="caution">
    <text evidence="3">The sequence shown here is derived from an EMBL/GenBank/DDBJ whole genome shotgun (WGS) entry which is preliminary data.</text>
</comment>
<dbReference type="GO" id="GO:0007099">
    <property type="term" value="P:centriole replication"/>
    <property type="evidence" value="ECO:0007669"/>
    <property type="project" value="InterPro"/>
</dbReference>
<evidence type="ECO:0000256" key="2">
    <source>
        <dbReference type="SAM" id="MobiDB-lite"/>
    </source>
</evidence>